<evidence type="ECO:0000313" key="8">
    <source>
        <dbReference type="EMBL" id="PMD60206.1"/>
    </source>
</evidence>
<name>A0A2J6TB05_9HELO</name>
<proteinExistence type="predicted"/>
<reference evidence="8 9" key="1">
    <citation type="submission" date="2016-04" db="EMBL/GenBank/DDBJ databases">
        <title>A degradative enzymes factory behind the ericoid mycorrhizal symbiosis.</title>
        <authorList>
            <consortium name="DOE Joint Genome Institute"/>
            <person name="Martino E."/>
            <person name="Morin E."/>
            <person name="Grelet G."/>
            <person name="Kuo A."/>
            <person name="Kohler A."/>
            <person name="Daghino S."/>
            <person name="Barry K."/>
            <person name="Choi C."/>
            <person name="Cichocki N."/>
            <person name="Clum A."/>
            <person name="Copeland A."/>
            <person name="Hainaut M."/>
            <person name="Haridas S."/>
            <person name="Labutti K."/>
            <person name="Lindquist E."/>
            <person name="Lipzen A."/>
            <person name="Khouja H.-R."/>
            <person name="Murat C."/>
            <person name="Ohm R."/>
            <person name="Olson A."/>
            <person name="Spatafora J."/>
            <person name="Veneault-Fourrey C."/>
            <person name="Henrissat B."/>
            <person name="Grigoriev I."/>
            <person name="Martin F."/>
            <person name="Perotto S."/>
        </authorList>
    </citation>
    <scope>NUCLEOTIDE SEQUENCE [LARGE SCALE GENOMIC DNA]</scope>
    <source>
        <strain evidence="8 9">E</strain>
    </source>
</reference>
<comment type="subcellular location">
    <subcellularLocation>
        <location evidence="1">Membrane</location>
    </subcellularLocation>
</comment>
<accession>A0A2J6TB05</accession>
<evidence type="ECO:0000256" key="1">
    <source>
        <dbReference type="ARBA" id="ARBA00004370"/>
    </source>
</evidence>
<feature type="non-terminal residue" evidence="8">
    <location>
        <position position="1"/>
    </location>
</feature>
<evidence type="ECO:0000313" key="9">
    <source>
        <dbReference type="Proteomes" id="UP000235371"/>
    </source>
</evidence>
<dbReference type="PANTHER" id="PTHR47844:SF1">
    <property type="entry name" value="EXOSTOSIN-LIKE 2"/>
    <property type="match status" value="1"/>
</dbReference>
<sequence length="381" mass="44878">RYLGLVVNTIAHWRYKSIPIPKSPTYSCKDVTIILPTISTDVDELRQTIQSILTCNPFQILLVTTELQYTTLRKFSKSINANNLKVLKARDANKRLQVCKAIPLVKTRITVMADDDVTWPSTILPWLLAPFENEKMGGVGTCQRVRRLETGTFMEWCYNWLGAVYIERRNFEISATHYIDGGTSCMSGRTCSFRTEILQDKNFLLGFTTETWRGHLLNADDDNFVTRWLVAKKWKTWIQYNRECEIETTLENNPKFRCQCSRWARSNWRSNYTSLFIERHIWRQQPWSTYVLHLSMFTNFAIIRDPLLLWSCYNSTSSFEDRAKISLRVAFLIWWLVTKNIKLIGLYKRNIRDLRFIPVSIFFTYFHSYIKAQALFTLSEV</sequence>
<evidence type="ECO:0000256" key="4">
    <source>
        <dbReference type="ARBA" id="ARBA00022692"/>
    </source>
</evidence>
<dbReference type="Pfam" id="PF13641">
    <property type="entry name" value="Glyco_tranf_2_3"/>
    <property type="match status" value="1"/>
</dbReference>
<keyword evidence="3 8" id="KW-0808">Transferase</keyword>
<dbReference type="RefSeq" id="XP_024737110.1">
    <property type="nucleotide sequence ID" value="XM_024874752.1"/>
</dbReference>
<protein>
    <submittedName>
        <fullName evidence="8">Glycosyltransferase family 2 protein</fullName>
    </submittedName>
</protein>
<evidence type="ECO:0000256" key="2">
    <source>
        <dbReference type="ARBA" id="ARBA00022676"/>
    </source>
</evidence>
<dbReference type="Proteomes" id="UP000235371">
    <property type="component" value="Unassembled WGS sequence"/>
</dbReference>
<evidence type="ECO:0000256" key="5">
    <source>
        <dbReference type="ARBA" id="ARBA00022989"/>
    </source>
</evidence>
<keyword evidence="9" id="KW-1185">Reference proteome</keyword>
<dbReference type="STRING" id="1095630.A0A2J6TB05"/>
<dbReference type="InParanoid" id="A0A2J6TB05"/>
<gene>
    <name evidence="8" type="ORF">K444DRAFT_528767</name>
</gene>
<evidence type="ECO:0000256" key="7">
    <source>
        <dbReference type="ARBA" id="ARBA00023180"/>
    </source>
</evidence>
<dbReference type="InterPro" id="IPR029044">
    <property type="entry name" value="Nucleotide-diphossugar_trans"/>
</dbReference>
<dbReference type="AlphaFoldDB" id="A0A2J6TB05"/>
<dbReference type="OrthoDB" id="3828420at2759"/>
<dbReference type="GO" id="GO:0016020">
    <property type="term" value="C:membrane"/>
    <property type="evidence" value="ECO:0007669"/>
    <property type="project" value="UniProtKB-SubCell"/>
</dbReference>
<evidence type="ECO:0000256" key="6">
    <source>
        <dbReference type="ARBA" id="ARBA00023136"/>
    </source>
</evidence>
<keyword evidence="7" id="KW-0325">Glycoprotein</keyword>
<dbReference type="SUPFAM" id="SSF53448">
    <property type="entry name" value="Nucleotide-diphospho-sugar transferases"/>
    <property type="match status" value="1"/>
</dbReference>
<keyword evidence="4" id="KW-0812">Transmembrane</keyword>
<keyword evidence="2" id="KW-0328">Glycosyltransferase</keyword>
<keyword evidence="6" id="KW-0472">Membrane</keyword>
<dbReference type="GO" id="GO:0016757">
    <property type="term" value="F:glycosyltransferase activity"/>
    <property type="evidence" value="ECO:0007669"/>
    <property type="project" value="UniProtKB-KW"/>
</dbReference>
<dbReference type="PANTHER" id="PTHR47844">
    <property type="entry name" value="SYNTHASE CPS1, PUTATIVE (AFU_ORTHOLOGUE AFUA_7G02500)-RELATED"/>
    <property type="match status" value="1"/>
</dbReference>
<organism evidence="8 9">
    <name type="scientific">Hyaloscypha bicolor E</name>
    <dbReference type="NCBI Taxonomy" id="1095630"/>
    <lineage>
        <taxon>Eukaryota</taxon>
        <taxon>Fungi</taxon>
        <taxon>Dikarya</taxon>
        <taxon>Ascomycota</taxon>
        <taxon>Pezizomycotina</taxon>
        <taxon>Leotiomycetes</taxon>
        <taxon>Helotiales</taxon>
        <taxon>Hyaloscyphaceae</taxon>
        <taxon>Hyaloscypha</taxon>
        <taxon>Hyaloscypha bicolor</taxon>
    </lineage>
</organism>
<dbReference type="Gene3D" id="3.90.550.10">
    <property type="entry name" value="Spore Coat Polysaccharide Biosynthesis Protein SpsA, Chain A"/>
    <property type="match status" value="1"/>
</dbReference>
<keyword evidence="5" id="KW-1133">Transmembrane helix</keyword>
<dbReference type="GeneID" id="36582832"/>
<dbReference type="CDD" id="cd06434">
    <property type="entry name" value="GT2_HAS"/>
    <property type="match status" value="1"/>
</dbReference>
<dbReference type="EMBL" id="KZ613791">
    <property type="protein sequence ID" value="PMD60206.1"/>
    <property type="molecule type" value="Genomic_DNA"/>
</dbReference>
<evidence type="ECO:0000256" key="3">
    <source>
        <dbReference type="ARBA" id="ARBA00022679"/>
    </source>
</evidence>
<dbReference type="InterPro" id="IPR052427">
    <property type="entry name" value="Glycosyltrans_GT2/GT47"/>
</dbReference>